<feature type="signal peptide" evidence="3">
    <location>
        <begin position="1"/>
        <end position="25"/>
    </location>
</feature>
<evidence type="ECO:0000256" key="2">
    <source>
        <dbReference type="ARBA" id="ARBA00022801"/>
    </source>
</evidence>
<comment type="similarity">
    <text evidence="1">Belongs to the sulfatase family.</text>
</comment>
<gene>
    <name evidence="5" type="ORF">CA54_50540</name>
</gene>
<dbReference type="CDD" id="cd16031">
    <property type="entry name" value="G6S_like"/>
    <property type="match status" value="1"/>
</dbReference>
<dbReference type="Pfam" id="PF16347">
    <property type="entry name" value="SGSH_C"/>
    <property type="match status" value="1"/>
</dbReference>
<dbReference type="AlphaFoldDB" id="A0A5C6B4I8"/>
<keyword evidence="2 5" id="KW-0378">Hydrolase</keyword>
<dbReference type="RefSeq" id="WP_146373523.1">
    <property type="nucleotide sequence ID" value="NZ_SJPP01000003.1"/>
</dbReference>
<reference evidence="5 6" key="1">
    <citation type="submission" date="2019-02" db="EMBL/GenBank/DDBJ databases">
        <title>Deep-cultivation of Planctomycetes and their phenomic and genomic characterization uncovers novel biology.</title>
        <authorList>
            <person name="Wiegand S."/>
            <person name="Jogler M."/>
            <person name="Boedeker C."/>
            <person name="Pinto D."/>
            <person name="Vollmers J."/>
            <person name="Rivas-Marin E."/>
            <person name="Kohn T."/>
            <person name="Peeters S.H."/>
            <person name="Heuer A."/>
            <person name="Rast P."/>
            <person name="Oberbeckmann S."/>
            <person name="Bunk B."/>
            <person name="Jeske O."/>
            <person name="Meyerdierks A."/>
            <person name="Storesund J.E."/>
            <person name="Kallscheuer N."/>
            <person name="Luecker S."/>
            <person name="Lage O.M."/>
            <person name="Pohl T."/>
            <person name="Merkel B.J."/>
            <person name="Hornburger P."/>
            <person name="Mueller R.-W."/>
            <person name="Bruemmer F."/>
            <person name="Labrenz M."/>
            <person name="Spormann A.M."/>
            <person name="Op Den Camp H."/>
            <person name="Overmann J."/>
            <person name="Amann R."/>
            <person name="Jetten M.S.M."/>
            <person name="Mascher T."/>
            <person name="Medema M.H."/>
            <person name="Devos D.P."/>
            <person name="Kaster A.-K."/>
            <person name="Ovreas L."/>
            <person name="Rohde M."/>
            <person name="Galperin M.Y."/>
            <person name="Jogler C."/>
        </authorList>
    </citation>
    <scope>NUCLEOTIDE SEQUENCE [LARGE SCALE GENOMIC DNA]</scope>
    <source>
        <strain evidence="5 6">CA54</strain>
    </source>
</reference>
<sequence precursor="true">MTIRHMILTMSLLGAVWLGADRVQAAEPPRPNFVIFMTDDQRFDALSCAGNTILQTPNIDRLAAEGLRFTNMFVTNSLCAPSRATLLTGQYSHTHGVRDNKKKQIPATTAILPEILREHGYEVAFCGKSHVRGALRDRKWDYYFGFKGQGNYLKPVIAEGVDGKDLPREGYMDDIVTGKAVQWLKQRDSDKPFCLFVWFKAPHRSWLRARRHHDLFKDVAIPKPKTYDADLKGMPGKPDAFRNANNRIGDFNDVRSLDGFVKDYYATLVAVDENVGRVYDALKELKELDDTAILYTSDNGFFHGEWRAFDKRLMHEPSIRVPLLIRYPKQIAAGRVDDRMVTNVDIAPTVLDLAGAKTPESMHGHSTVPLFAGDKKTPWRDAWLYEYYEFPGAHSVRKHRGVRTDRWKYIHYFAEPQEYELYDLQADPDEVHNLYGQPEHEQTVQILRQRLLDLRRETDDPDLE</sequence>
<dbReference type="PANTHER" id="PTHR43108:SF6">
    <property type="entry name" value="N-SULPHOGLUCOSAMINE SULPHOHYDROLASE"/>
    <property type="match status" value="1"/>
</dbReference>
<feature type="domain" description="N-sulphoglucosamine sulphohydrolase C-terminal" evidence="4">
    <location>
        <begin position="304"/>
        <end position="456"/>
    </location>
</feature>
<comment type="caution">
    <text evidence="5">The sequence shown here is derived from an EMBL/GenBank/DDBJ whole genome shotgun (WGS) entry which is preliminary data.</text>
</comment>
<evidence type="ECO:0000256" key="3">
    <source>
        <dbReference type="SAM" id="SignalP"/>
    </source>
</evidence>
<dbReference type="SUPFAM" id="SSF53649">
    <property type="entry name" value="Alkaline phosphatase-like"/>
    <property type="match status" value="1"/>
</dbReference>
<evidence type="ECO:0000313" key="5">
    <source>
        <dbReference type="EMBL" id="TWU06657.1"/>
    </source>
</evidence>
<keyword evidence="3" id="KW-0732">Signal</keyword>
<dbReference type="InterPro" id="IPR024607">
    <property type="entry name" value="Sulfatase_CS"/>
</dbReference>
<dbReference type="InterPro" id="IPR002591">
    <property type="entry name" value="Phosphodiest/P_Trfase"/>
</dbReference>
<dbReference type="PROSITE" id="PS00523">
    <property type="entry name" value="SULFATASE_1"/>
    <property type="match status" value="1"/>
</dbReference>
<accession>A0A5C6B4I8</accession>
<dbReference type="InterPro" id="IPR032506">
    <property type="entry name" value="SGSH_C"/>
</dbReference>
<evidence type="ECO:0000313" key="6">
    <source>
        <dbReference type="Proteomes" id="UP000320735"/>
    </source>
</evidence>
<dbReference type="EMBL" id="SJPP01000003">
    <property type="protein sequence ID" value="TWU06657.1"/>
    <property type="molecule type" value="Genomic_DNA"/>
</dbReference>
<proteinExistence type="inferred from homology"/>
<dbReference type="OrthoDB" id="237120at2"/>
<organism evidence="5 6">
    <name type="scientific">Symmachiella macrocystis</name>
    <dbReference type="NCBI Taxonomy" id="2527985"/>
    <lineage>
        <taxon>Bacteria</taxon>
        <taxon>Pseudomonadati</taxon>
        <taxon>Planctomycetota</taxon>
        <taxon>Planctomycetia</taxon>
        <taxon>Planctomycetales</taxon>
        <taxon>Planctomycetaceae</taxon>
        <taxon>Symmachiella</taxon>
    </lineage>
</organism>
<dbReference type="Pfam" id="PF01663">
    <property type="entry name" value="Phosphodiest"/>
    <property type="match status" value="1"/>
</dbReference>
<dbReference type="EC" id="3.1.6.1" evidence="5"/>
<name>A0A5C6B4I8_9PLAN</name>
<dbReference type="PANTHER" id="PTHR43108">
    <property type="entry name" value="N-ACETYLGLUCOSAMINE-6-SULFATASE FAMILY MEMBER"/>
    <property type="match status" value="1"/>
</dbReference>
<dbReference type="Gene3D" id="3.40.720.10">
    <property type="entry name" value="Alkaline Phosphatase, subunit A"/>
    <property type="match status" value="1"/>
</dbReference>
<evidence type="ECO:0000256" key="1">
    <source>
        <dbReference type="ARBA" id="ARBA00008779"/>
    </source>
</evidence>
<keyword evidence="6" id="KW-1185">Reference proteome</keyword>
<dbReference type="GO" id="GO:0004065">
    <property type="term" value="F:arylsulfatase activity"/>
    <property type="evidence" value="ECO:0007669"/>
    <property type="project" value="UniProtKB-EC"/>
</dbReference>
<evidence type="ECO:0000259" key="4">
    <source>
        <dbReference type="Pfam" id="PF16347"/>
    </source>
</evidence>
<feature type="chain" id="PRO_5023002488" evidence="3">
    <location>
        <begin position="26"/>
        <end position="464"/>
    </location>
</feature>
<dbReference type="InterPro" id="IPR017850">
    <property type="entry name" value="Alkaline_phosphatase_core_sf"/>
</dbReference>
<dbReference type="Proteomes" id="UP000320735">
    <property type="component" value="Unassembled WGS sequence"/>
</dbReference>
<protein>
    <submittedName>
        <fullName evidence="5">Arylsulfatase</fullName>
        <ecNumber evidence="5">3.1.6.1</ecNumber>
    </submittedName>
</protein>